<dbReference type="Proteomes" id="UP001320513">
    <property type="component" value="Unassembled WGS sequence"/>
</dbReference>
<accession>A0ABS9ZLW7</accession>
<dbReference type="Pfam" id="PF01370">
    <property type="entry name" value="Epimerase"/>
    <property type="match status" value="1"/>
</dbReference>
<dbReference type="SUPFAM" id="SSF51735">
    <property type="entry name" value="NAD(P)-binding Rossmann-fold domains"/>
    <property type="match status" value="1"/>
</dbReference>
<dbReference type="CDD" id="cd08946">
    <property type="entry name" value="SDR_e"/>
    <property type="match status" value="1"/>
</dbReference>
<gene>
    <name evidence="4" type="ORF">AUC61_13380</name>
</gene>
<feature type="domain" description="NAD-dependent epimerase/dehydratase" evidence="3">
    <location>
        <begin position="4"/>
        <end position="156"/>
    </location>
</feature>
<dbReference type="InterPro" id="IPR036291">
    <property type="entry name" value="NAD(P)-bd_dom_sf"/>
</dbReference>
<reference evidence="4 5" key="1">
    <citation type="submission" date="2015-12" db="EMBL/GenBank/DDBJ databases">
        <title>Phylogenomics in the description of a new species in the Pseudomonas syringae group.</title>
        <authorList>
            <person name="Busquets A."/>
            <person name="Gomila M."/>
            <person name="Beiki F."/>
            <person name="Rahimian H."/>
            <person name="Mulet M."/>
            <person name="Sanchez D."/>
            <person name="Garcia-Valdes E."/>
            <person name="Lalucat J."/>
        </authorList>
    </citation>
    <scope>NUCLEOTIDE SEQUENCE [LARGE SCALE GENOMIC DNA]</scope>
    <source>
        <strain evidence="4 5">S25</strain>
    </source>
</reference>
<dbReference type="InterPro" id="IPR001509">
    <property type="entry name" value="Epimerase_deHydtase"/>
</dbReference>
<proteinExistence type="inferred from homology"/>
<organism evidence="4 5">
    <name type="scientific">Pseudomonas maioricensis</name>
    <dbReference type="NCBI Taxonomy" id="1766623"/>
    <lineage>
        <taxon>Bacteria</taxon>
        <taxon>Pseudomonadati</taxon>
        <taxon>Pseudomonadota</taxon>
        <taxon>Gammaproteobacteria</taxon>
        <taxon>Pseudomonadales</taxon>
        <taxon>Pseudomonadaceae</taxon>
        <taxon>Pseudomonas</taxon>
    </lineage>
</organism>
<dbReference type="EMBL" id="LOHG01000007">
    <property type="protein sequence ID" value="MCI8210527.1"/>
    <property type="molecule type" value="Genomic_DNA"/>
</dbReference>
<dbReference type="PANTHER" id="PTHR43000">
    <property type="entry name" value="DTDP-D-GLUCOSE 4,6-DEHYDRATASE-RELATED"/>
    <property type="match status" value="1"/>
</dbReference>
<dbReference type="Gene3D" id="3.40.50.720">
    <property type="entry name" value="NAD(P)-binding Rossmann-like Domain"/>
    <property type="match status" value="1"/>
</dbReference>
<name>A0ABS9ZLW7_9PSED</name>
<sequence length="240" mass="25397">MALFDSMLEGARNVLEVAVNCGVKRVMLTGSGAQYGALPSGMECFPDDTSLSCDSTSPGSAYGEAKRAQETLAALYARRHGIEVVFTRCFAFVGPGLPLDGHFAVGNFIRDALWHGRLALNSRGEALRSYLYAADLAVWLLGILAVGQSGQAYNVGSDEALSIAQLAIRVGGWLSPDKPVLIADAPASGPRSVYVPSITKARVLGLDVWTDLENAVKETAKWADTSGSGARNEMSGIEDK</sequence>
<evidence type="ECO:0000313" key="5">
    <source>
        <dbReference type="Proteomes" id="UP001320513"/>
    </source>
</evidence>
<evidence type="ECO:0000259" key="3">
    <source>
        <dbReference type="Pfam" id="PF01370"/>
    </source>
</evidence>
<comment type="similarity">
    <text evidence="2">Belongs to the NAD(P)-dependent epimerase/dehydratase family.</text>
</comment>
<keyword evidence="5" id="KW-1185">Reference proteome</keyword>
<evidence type="ECO:0000256" key="1">
    <source>
        <dbReference type="ARBA" id="ARBA00005125"/>
    </source>
</evidence>
<comment type="pathway">
    <text evidence="1">Bacterial outer membrane biogenesis; LPS O-antigen biosynthesis.</text>
</comment>
<protein>
    <recommendedName>
        <fullName evidence="3">NAD-dependent epimerase/dehydratase domain-containing protein</fullName>
    </recommendedName>
</protein>
<comment type="caution">
    <text evidence="4">The sequence shown here is derived from an EMBL/GenBank/DDBJ whole genome shotgun (WGS) entry which is preliminary data.</text>
</comment>
<evidence type="ECO:0000313" key="4">
    <source>
        <dbReference type="EMBL" id="MCI8210527.1"/>
    </source>
</evidence>
<evidence type="ECO:0000256" key="2">
    <source>
        <dbReference type="ARBA" id="ARBA00007637"/>
    </source>
</evidence>
<dbReference type="Gene3D" id="3.90.25.10">
    <property type="entry name" value="UDP-galactose 4-epimerase, domain 1"/>
    <property type="match status" value="1"/>
</dbReference>